<proteinExistence type="predicted"/>
<accession>I2N477</accession>
<keyword evidence="2" id="KW-1185">Reference proteome</keyword>
<protein>
    <submittedName>
        <fullName evidence="1">Uncharacterized protein</fullName>
    </submittedName>
</protein>
<dbReference type="EMBL" id="CP029159">
    <property type="protein sequence ID" value="QKM68081.1"/>
    <property type="molecule type" value="Genomic_DNA"/>
</dbReference>
<dbReference type="AlphaFoldDB" id="I2N477"/>
<sequence>MPSEGKPQLIDTADIATPADVPSVDPWLLLERRERHTERLAEAPSATADVFAALALGTAVRRILDEQEQQLVREGLRRGATWGQLGAAIGVAGPEVRAAFMAWAERLPEAEAAEALSLASHGLVQ</sequence>
<gene>
    <name evidence="1" type="ORF">STSU_013720</name>
</gene>
<organism evidence="1 2">
    <name type="scientific">Streptomyces tsukubensis (strain DSM 42081 / NBRC 108919 / NRRL 18488 / 9993)</name>
    <dbReference type="NCBI Taxonomy" id="1114943"/>
    <lineage>
        <taxon>Bacteria</taxon>
        <taxon>Bacillati</taxon>
        <taxon>Actinomycetota</taxon>
        <taxon>Actinomycetes</taxon>
        <taxon>Kitasatosporales</taxon>
        <taxon>Streptomycetaceae</taxon>
        <taxon>Streptomyces</taxon>
    </lineage>
</organism>
<evidence type="ECO:0000313" key="2">
    <source>
        <dbReference type="Proteomes" id="UP000005940"/>
    </source>
</evidence>
<reference evidence="1 2" key="1">
    <citation type="journal article" date="2012" name="J. Bacteriol.">
        <title>Draft genome of Streptomyces tsukubaensis NRRL 18488, the producer of the clinically important immunosuppressant tacrolimus (FK506).</title>
        <authorList>
            <person name="Barreiro C."/>
            <person name="Prieto C."/>
            <person name="Sola-Landa A."/>
            <person name="Solera E."/>
            <person name="Martinez-Castro M."/>
            <person name="Perez-Redondo R."/>
            <person name="Garcia-Estrada C."/>
            <person name="Aparicio J.F."/>
            <person name="Fernandez-Martinez L.T."/>
            <person name="Santos-Aberturas J."/>
            <person name="Salehi-Najafabadi Z."/>
            <person name="Rodriguez-Garcia A."/>
            <person name="Tauch A."/>
            <person name="Martin J.F."/>
        </authorList>
    </citation>
    <scope>NUCLEOTIDE SEQUENCE [LARGE SCALE GENOMIC DNA]</scope>
    <source>
        <strain evidence="2">DSM 42081 / NBRC 108919 / NRRL 18488 / 9993</strain>
    </source>
</reference>
<evidence type="ECO:0000313" key="1">
    <source>
        <dbReference type="EMBL" id="QKM68081.1"/>
    </source>
</evidence>
<name>I2N477_STRT9</name>
<dbReference type="RefSeq" id="WP_006347281.1">
    <property type="nucleotide sequence ID" value="NZ_CP029159.1"/>
</dbReference>
<dbReference type="Proteomes" id="UP000005940">
    <property type="component" value="Chromosome"/>
</dbReference>